<evidence type="ECO:0000313" key="2">
    <source>
        <dbReference type="Proteomes" id="UP000184001"/>
    </source>
</evidence>
<dbReference type="AlphaFoldDB" id="A0A8G2CAX1"/>
<evidence type="ECO:0008006" key="3">
    <source>
        <dbReference type="Google" id="ProtNLM"/>
    </source>
</evidence>
<name>A0A8G2CAX1_9BACT</name>
<comment type="caution">
    <text evidence="1">The sequence shown here is derived from an EMBL/GenBank/DDBJ whole genome shotgun (WGS) entry which is preliminary data.</text>
</comment>
<sequence>MDKKPHVNGLKETVSISRCKTKTARRHPVKGTNAVITTAAPSWVMAGTVYENCVFLEDKVDEVSLLFFESEACLAYGEDDLPRGLAQLDLSYHVHLPLDLPWPDADAVADIILGLMDKVDFLGVRQAVLHPPLTLGENAFSVEVAQQLLTVVARAWHSHGFDCNDLLIENVEGACLIDIAPVIEDLGLGVCIDIGHIIAYGHHALLDCCDLFDRLRMIHVNAPADVLTAKGRSKHASLLHLDDAGKYVARKVLQHCGENCTLVYELFSWKHIETTIPIVEEMLLIEGK</sequence>
<dbReference type="SUPFAM" id="SSF51658">
    <property type="entry name" value="Xylose isomerase-like"/>
    <property type="match status" value="1"/>
</dbReference>
<dbReference type="InterPro" id="IPR036237">
    <property type="entry name" value="Xyl_isomerase-like_sf"/>
</dbReference>
<organism evidence="1 2">
    <name type="scientific">Halodesulfovibrio aestuarii</name>
    <dbReference type="NCBI Taxonomy" id="126333"/>
    <lineage>
        <taxon>Bacteria</taxon>
        <taxon>Pseudomonadati</taxon>
        <taxon>Thermodesulfobacteriota</taxon>
        <taxon>Desulfovibrionia</taxon>
        <taxon>Desulfovibrionales</taxon>
        <taxon>Desulfovibrionaceae</taxon>
        <taxon>Halodesulfovibrio</taxon>
    </lineage>
</organism>
<gene>
    <name evidence="1" type="ORF">SAMN05660830_02407</name>
</gene>
<protein>
    <recommendedName>
        <fullName evidence="3">Sugar phosphate isomerase/epimerase</fullName>
    </recommendedName>
</protein>
<dbReference type="Proteomes" id="UP000184001">
    <property type="component" value="Unassembled WGS sequence"/>
</dbReference>
<evidence type="ECO:0000313" key="1">
    <source>
        <dbReference type="EMBL" id="SHJ41369.1"/>
    </source>
</evidence>
<dbReference type="EMBL" id="FQZR01000005">
    <property type="protein sequence ID" value="SHJ41369.1"/>
    <property type="molecule type" value="Genomic_DNA"/>
</dbReference>
<reference evidence="1 2" key="1">
    <citation type="submission" date="2016-11" db="EMBL/GenBank/DDBJ databases">
        <authorList>
            <person name="Varghese N."/>
            <person name="Submissions S."/>
        </authorList>
    </citation>
    <scope>NUCLEOTIDE SEQUENCE [LARGE SCALE GENOMIC DNA]</scope>
    <source>
        <strain evidence="1 2">DSM 17919</strain>
    </source>
</reference>
<proteinExistence type="predicted"/>
<dbReference type="NCBIfam" id="NF041277">
    <property type="entry name" value="coba_remo_CbiR"/>
    <property type="match status" value="1"/>
</dbReference>
<dbReference type="RefSeq" id="WP_020001081.1">
    <property type="nucleotide sequence ID" value="NZ_CP192219.1"/>
</dbReference>
<dbReference type="Gene3D" id="3.20.20.150">
    <property type="entry name" value="Divalent-metal-dependent TIM barrel enzymes"/>
    <property type="match status" value="1"/>
</dbReference>
<accession>A0A8G2CAX1</accession>